<reference evidence="3 4" key="1">
    <citation type="submission" date="2022-03" db="EMBL/GenBank/DDBJ databases">
        <title>Complete genome analysis of Roseomonas KG 17.1 : a prolific producer of plant growth promoters.</title>
        <authorList>
            <person name="Saadouli I."/>
            <person name="Najjari A."/>
            <person name="Mosbah A."/>
            <person name="Ouzari H.I."/>
        </authorList>
    </citation>
    <scope>NUCLEOTIDE SEQUENCE [LARGE SCALE GENOMIC DNA]</scope>
    <source>
        <strain evidence="3 4">KG17-1</strain>
    </source>
</reference>
<comment type="similarity">
    <text evidence="1">Belongs to the UPF0065 (bug) family.</text>
</comment>
<feature type="signal peptide" evidence="2">
    <location>
        <begin position="1"/>
        <end position="27"/>
    </location>
</feature>
<keyword evidence="4" id="KW-1185">Reference proteome</keyword>
<dbReference type="RefSeq" id="WP_157985830.1">
    <property type="nucleotide sequence ID" value="NZ_JALBUU010000028.1"/>
</dbReference>
<dbReference type="Gene3D" id="3.40.190.150">
    <property type="entry name" value="Bordetella uptake gene, domain 1"/>
    <property type="match status" value="1"/>
</dbReference>
<comment type="caution">
    <text evidence="3">The sequence shown here is derived from an EMBL/GenBank/DDBJ whole genome shotgun (WGS) entry which is preliminary data.</text>
</comment>
<dbReference type="InterPro" id="IPR042100">
    <property type="entry name" value="Bug_dom1"/>
</dbReference>
<proteinExistence type="inferred from homology"/>
<feature type="chain" id="PRO_5045641065" evidence="2">
    <location>
        <begin position="28"/>
        <end position="330"/>
    </location>
</feature>
<gene>
    <name evidence="3" type="ORF">MON41_15820</name>
</gene>
<dbReference type="Pfam" id="PF03401">
    <property type="entry name" value="TctC"/>
    <property type="match status" value="1"/>
</dbReference>
<dbReference type="Proteomes" id="UP001201985">
    <property type="component" value="Unassembled WGS sequence"/>
</dbReference>
<accession>A0ABS9W7B3</accession>
<dbReference type="SUPFAM" id="SSF53850">
    <property type="entry name" value="Periplasmic binding protein-like II"/>
    <property type="match status" value="1"/>
</dbReference>
<evidence type="ECO:0000256" key="1">
    <source>
        <dbReference type="ARBA" id="ARBA00006987"/>
    </source>
</evidence>
<evidence type="ECO:0000313" key="4">
    <source>
        <dbReference type="Proteomes" id="UP001201985"/>
    </source>
</evidence>
<sequence length="330" mass="34481">MKRRTWIAATAGALALPVLALPSRARAQGWKPERPVTMLVPFAAGGPTDVMARLLAQKLAAILGQPVPVENVGGAGGILGTQRAARAEPDGYTIGLGHMGTHSANPSFYKALPYDPVASFTPLSLFAVNPMVLAAKPRFVRDLPELRDWIGQNKGRLTVATAGTGSVSFLGALLFDRATQAGATLVPYRGAGPALQDTMNGVTDVIVDQAVTVIPQAQGGTLVPLAVTVPQRLPQLPAVPTAAEAGLPALDIAVWNAAYAPAGIPEPRARVLTAAISQALDDPALAARFAEMAIQVTPPDQRGPEPLRALIAREIPRWARLTQEAGVKPE</sequence>
<dbReference type="Gene3D" id="3.40.190.10">
    <property type="entry name" value="Periplasmic binding protein-like II"/>
    <property type="match status" value="1"/>
</dbReference>
<dbReference type="PIRSF" id="PIRSF017082">
    <property type="entry name" value="YflP"/>
    <property type="match status" value="1"/>
</dbReference>
<organism evidence="3 4">
    <name type="scientific">Teichococcus vastitatis</name>
    <dbReference type="NCBI Taxonomy" id="2307076"/>
    <lineage>
        <taxon>Bacteria</taxon>
        <taxon>Pseudomonadati</taxon>
        <taxon>Pseudomonadota</taxon>
        <taxon>Alphaproteobacteria</taxon>
        <taxon>Acetobacterales</taxon>
        <taxon>Roseomonadaceae</taxon>
        <taxon>Roseomonas</taxon>
    </lineage>
</organism>
<protein>
    <submittedName>
        <fullName evidence="3">Tripartite tricarboxylate transporter substrate binding protein BugD</fullName>
    </submittedName>
</protein>
<evidence type="ECO:0000313" key="3">
    <source>
        <dbReference type="EMBL" id="MCI0755187.1"/>
    </source>
</evidence>
<dbReference type="EMBL" id="JALBUU010000028">
    <property type="protein sequence ID" value="MCI0755187.1"/>
    <property type="molecule type" value="Genomic_DNA"/>
</dbReference>
<evidence type="ECO:0000256" key="2">
    <source>
        <dbReference type="SAM" id="SignalP"/>
    </source>
</evidence>
<name>A0ABS9W7B3_9PROT</name>
<dbReference type="PANTHER" id="PTHR42928:SF5">
    <property type="entry name" value="BLR1237 PROTEIN"/>
    <property type="match status" value="1"/>
</dbReference>
<keyword evidence="2" id="KW-0732">Signal</keyword>
<dbReference type="PANTHER" id="PTHR42928">
    <property type="entry name" value="TRICARBOXYLATE-BINDING PROTEIN"/>
    <property type="match status" value="1"/>
</dbReference>
<dbReference type="InterPro" id="IPR005064">
    <property type="entry name" value="BUG"/>
</dbReference>